<gene>
    <name evidence="6" type="ORF">PIB30_018239</name>
</gene>
<reference evidence="6 7" key="1">
    <citation type="journal article" date="2023" name="Plants (Basel)">
        <title>Bridging the Gap: Combining Genomics and Transcriptomics Approaches to Understand Stylosanthes scabra, an Orphan Legume from the Brazilian Caatinga.</title>
        <authorList>
            <person name="Ferreira-Neto J.R.C."/>
            <person name="da Silva M.D."/>
            <person name="Binneck E."/>
            <person name="de Melo N.F."/>
            <person name="da Silva R.H."/>
            <person name="de Melo A.L.T.M."/>
            <person name="Pandolfi V."/>
            <person name="Bustamante F.O."/>
            <person name="Brasileiro-Vidal A.C."/>
            <person name="Benko-Iseppon A.M."/>
        </authorList>
    </citation>
    <scope>NUCLEOTIDE SEQUENCE [LARGE SCALE GENOMIC DNA]</scope>
    <source>
        <tissue evidence="6">Leaves</tissue>
    </source>
</reference>
<evidence type="ECO:0000313" key="6">
    <source>
        <dbReference type="EMBL" id="MED6169108.1"/>
    </source>
</evidence>
<dbReference type="SUPFAM" id="SSF48371">
    <property type="entry name" value="ARM repeat"/>
    <property type="match status" value="1"/>
</dbReference>
<dbReference type="InterPro" id="IPR011989">
    <property type="entry name" value="ARM-like"/>
</dbReference>
<evidence type="ECO:0000259" key="5">
    <source>
        <dbReference type="Pfam" id="PF01602"/>
    </source>
</evidence>
<evidence type="ECO:0000256" key="1">
    <source>
        <dbReference type="ARBA" id="ARBA00004308"/>
    </source>
</evidence>
<keyword evidence="2" id="KW-0813">Transport</keyword>
<keyword evidence="7" id="KW-1185">Reference proteome</keyword>
<feature type="domain" description="Clathrin/coatomer adaptor adaptin-like N-terminal" evidence="5">
    <location>
        <begin position="159"/>
        <end position="350"/>
    </location>
</feature>
<dbReference type="Gene3D" id="1.25.10.10">
    <property type="entry name" value="Leucine-rich Repeat Variant"/>
    <property type="match status" value="1"/>
</dbReference>
<evidence type="ECO:0000256" key="4">
    <source>
        <dbReference type="ARBA" id="ARBA00023136"/>
    </source>
</evidence>
<keyword evidence="4" id="KW-0472">Membrane</keyword>
<sequence>MQKRLEVDSCTSFQEYMIERFQDKESSQIFLAPEGRTVPELYVQKFEAVRMDKVVYMVTSSLLNENHDFLRLAINTVHNDIIGRSETFQCLALTMGRLGSAVSSLTVEFEVVGSNSLSTKVGVGTIGGKEFAESLAPDVQKLLFLSRHILLVPIVFSLRVDRMAQLLYERDLGVLTSSMSLLVALVSNNPQEYTYYGILSPWLQVKTMRALQYFPMVEDPNTRRSLFEVLQRILMGTDVVKYVNKNNASHAVLFEALALVMHLDAEREMMTQCVSLGKFISVHEPPNIQYLVLENMTRVLMVTDRQAGYHKKKHQAQIITSPKDPDISIRRRALDLLYGICYISNAKDIVE</sequence>
<evidence type="ECO:0000256" key="2">
    <source>
        <dbReference type="ARBA" id="ARBA00022448"/>
    </source>
</evidence>
<dbReference type="Pfam" id="PF01602">
    <property type="entry name" value="Adaptin_N"/>
    <property type="match status" value="1"/>
</dbReference>
<organism evidence="6 7">
    <name type="scientific">Stylosanthes scabra</name>
    <dbReference type="NCBI Taxonomy" id="79078"/>
    <lineage>
        <taxon>Eukaryota</taxon>
        <taxon>Viridiplantae</taxon>
        <taxon>Streptophyta</taxon>
        <taxon>Embryophyta</taxon>
        <taxon>Tracheophyta</taxon>
        <taxon>Spermatophyta</taxon>
        <taxon>Magnoliopsida</taxon>
        <taxon>eudicotyledons</taxon>
        <taxon>Gunneridae</taxon>
        <taxon>Pentapetalae</taxon>
        <taxon>rosids</taxon>
        <taxon>fabids</taxon>
        <taxon>Fabales</taxon>
        <taxon>Fabaceae</taxon>
        <taxon>Papilionoideae</taxon>
        <taxon>50 kb inversion clade</taxon>
        <taxon>dalbergioids sensu lato</taxon>
        <taxon>Dalbergieae</taxon>
        <taxon>Pterocarpus clade</taxon>
        <taxon>Stylosanthes</taxon>
    </lineage>
</organism>
<comment type="subcellular location">
    <subcellularLocation>
        <location evidence="1">Endomembrane system</location>
    </subcellularLocation>
</comment>
<accession>A0ABU6V9G9</accession>
<comment type="caution">
    <text evidence="6">The sequence shown here is derived from an EMBL/GenBank/DDBJ whole genome shotgun (WGS) entry which is preliminary data.</text>
</comment>
<dbReference type="EMBL" id="JASCZI010151089">
    <property type="protein sequence ID" value="MED6169108.1"/>
    <property type="molecule type" value="Genomic_DNA"/>
</dbReference>
<evidence type="ECO:0000313" key="7">
    <source>
        <dbReference type="Proteomes" id="UP001341840"/>
    </source>
</evidence>
<dbReference type="InterPro" id="IPR002553">
    <property type="entry name" value="Clathrin/coatomer_adapt-like_N"/>
</dbReference>
<dbReference type="PANTHER" id="PTHR22780">
    <property type="entry name" value="ADAPTIN, ALPHA/GAMMA/EPSILON"/>
    <property type="match status" value="1"/>
</dbReference>
<dbReference type="InterPro" id="IPR016024">
    <property type="entry name" value="ARM-type_fold"/>
</dbReference>
<keyword evidence="3" id="KW-0653">Protein transport</keyword>
<proteinExistence type="predicted"/>
<name>A0ABU6V9G9_9FABA</name>
<dbReference type="InterPro" id="IPR050840">
    <property type="entry name" value="Adaptor_Complx_Large_Subunit"/>
</dbReference>
<protein>
    <recommendedName>
        <fullName evidence="5">Clathrin/coatomer adaptor adaptin-like N-terminal domain-containing protein</fullName>
    </recommendedName>
</protein>
<dbReference type="Proteomes" id="UP001341840">
    <property type="component" value="Unassembled WGS sequence"/>
</dbReference>
<evidence type="ECO:0000256" key="3">
    <source>
        <dbReference type="ARBA" id="ARBA00022927"/>
    </source>
</evidence>